<feature type="chain" id="PRO_5043428650" description="C-type lectin domain-containing protein" evidence="2">
    <location>
        <begin position="21"/>
        <end position="147"/>
    </location>
</feature>
<dbReference type="InterPro" id="IPR016187">
    <property type="entry name" value="CTDL_fold"/>
</dbReference>
<dbReference type="Pfam" id="PF00059">
    <property type="entry name" value="Lectin_C"/>
    <property type="match status" value="1"/>
</dbReference>
<dbReference type="InterPro" id="IPR018378">
    <property type="entry name" value="C-type_lectin_CS"/>
</dbReference>
<keyword evidence="5" id="KW-1185">Reference proteome</keyword>
<dbReference type="SUPFAM" id="SSF56436">
    <property type="entry name" value="C-type lectin-like"/>
    <property type="match status" value="1"/>
</dbReference>
<dbReference type="PROSITE" id="PS50041">
    <property type="entry name" value="C_TYPE_LECTIN_2"/>
    <property type="match status" value="1"/>
</dbReference>
<protein>
    <recommendedName>
        <fullName evidence="3">C-type lectin domain-containing protein</fullName>
    </recommendedName>
</protein>
<reference evidence="4 5" key="1">
    <citation type="journal article" date="2022" name="Nat. Ecol. Evol.">
        <title>A masculinizing supergene underlies an exaggerated male reproductive morph in a spider.</title>
        <authorList>
            <person name="Hendrickx F."/>
            <person name="De Corte Z."/>
            <person name="Sonet G."/>
            <person name="Van Belleghem S.M."/>
            <person name="Kostlbacher S."/>
            <person name="Vangestel C."/>
        </authorList>
    </citation>
    <scope>NUCLEOTIDE SEQUENCE [LARGE SCALE GENOMIC DNA]</scope>
    <source>
        <strain evidence="4">W744_W776</strain>
    </source>
</reference>
<proteinExistence type="predicted"/>
<dbReference type="PROSITE" id="PS00615">
    <property type="entry name" value="C_TYPE_LECTIN_1"/>
    <property type="match status" value="1"/>
</dbReference>
<dbReference type="PANTHER" id="PTHR22803">
    <property type="entry name" value="MANNOSE, PHOSPHOLIPASE, LECTIN RECEPTOR RELATED"/>
    <property type="match status" value="1"/>
</dbReference>
<dbReference type="Gene3D" id="3.10.100.10">
    <property type="entry name" value="Mannose-Binding Protein A, subunit A"/>
    <property type="match status" value="1"/>
</dbReference>
<sequence length="147" mass="16993">MGVLLNKISVTNIFWFCCVSLIDDRCYLPVGYVEKEKRNWTEASSFCESQGGQLVSIRDRREQAFLSYLMQGLEGDAWIGLHDTISSGRYYWLDDSDIRYTNWALGEPSFFGIQEDCVKMVYDSLDSGEWKDDVCNKKLAFICYADK</sequence>
<dbReference type="Proteomes" id="UP000827092">
    <property type="component" value="Unassembled WGS sequence"/>
</dbReference>
<dbReference type="EMBL" id="JAFNEN010005533">
    <property type="protein sequence ID" value="KAG8170402.1"/>
    <property type="molecule type" value="Genomic_DNA"/>
</dbReference>
<dbReference type="InterPro" id="IPR016186">
    <property type="entry name" value="C-type_lectin-like/link_sf"/>
</dbReference>
<gene>
    <name evidence="4" type="ORF">JTE90_023274</name>
</gene>
<dbReference type="CDD" id="cd00037">
    <property type="entry name" value="CLECT"/>
    <property type="match status" value="1"/>
</dbReference>
<accession>A0AAV6TF81</accession>
<evidence type="ECO:0000256" key="2">
    <source>
        <dbReference type="SAM" id="SignalP"/>
    </source>
</evidence>
<evidence type="ECO:0000259" key="3">
    <source>
        <dbReference type="PROSITE" id="PS50041"/>
    </source>
</evidence>
<name>A0AAV6TF81_9ARAC</name>
<feature type="non-terminal residue" evidence="4">
    <location>
        <position position="147"/>
    </location>
</feature>
<feature type="domain" description="C-type lectin" evidence="3">
    <location>
        <begin position="22"/>
        <end position="144"/>
    </location>
</feature>
<organism evidence="4 5">
    <name type="scientific">Oedothorax gibbosus</name>
    <dbReference type="NCBI Taxonomy" id="931172"/>
    <lineage>
        <taxon>Eukaryota</taxon>
        <taxon>Metazoa</taxon>
        <taxon>Ecdysozoa</taxon>
        <taxon>Arthropoda</taxon>
        <taxon>Chelicerata</taxon>
        <taxon>Arachnida</taxon>
        <taxon>Araneae</taxon>
        <taxon>Araneomorphae</taxon>
        <taxon>Entelegynae</taxon>
        <taxon>Araneoidea</taxon>
        <taxon>Linyphiidae</taxon>
        <taxon>Erigoninae</taxon>
        <taxon>Oedothorax</taxon>
    </lineage>
</organism>
<evidence type="ECO:0000313" key="5">
    <source>
        <dbReference type="Proteomes" id="UP000827092"/>
    </source>
</evidence>
<dbReference type="AlphaFoldDB" id="A0AAV6TF81"/>
<evidence type="ECO:0000313" key="4">
    <source>
        <dbReference type="EMBL" id="KAG8170402.1"/>
    </source>
</evidence>
<dbReference type="InterPro" id="IPR001304">
    <property type="entry name" value="C-type_lectin-like"/>
</dbReference>
<keyword evidence="1" id="KW-1015">Disulfide bond</keyword>
<dbReference type="InterPro" id="IPR050111">
    <property type="entry name" value="C-type_lectin/snaclec_domain"/>
</dbReference>
<keyword evidence="2" id="KW-0732">Signal</keyword>
<evidence type="ECO:0000256" key="1">
    <source>
        <dbReference type="ARBA" id="ARBA00023157"/>
    </source>
</evidence>
<dbReference type="SMART" id="SM00034">
    <property type="entry name" value="CLECT"/>
    <property type="match status" value="1"/>
</dbReference>
<comment type="caution">
    <text evidence="4">The sequence shown here is derived from an EMBL/GenBank/DDBJ whole genome shotgun (WGS) entry which is preliminary data.</text>
</comment>
<feature type="signal peptide" evidence="2">
    <location>
        <begin position="1"/>
        <end position="20"/>
    </location>
</feature>